<evidence type="ECO:0000313" key="2">
    <source>
        <dbReference type="Proteomes" id="UP000019183"/>
    </source>
</evidence>
<reference evidence="1" key="1">
    <citation type="submission" date="2013-10" db="EMBL/GenBank/DDBJ databases">
        <title>Antibiotic resistance diversity of beta-lactamase producers in the General Hospital Vienna.</title>
        <authorList>
            <person name="Barisic I."/>
            <person name="Mitteregger D."/>
            <person name="Hirschl A.M."/>
            <person name="Noehammer C."/>
            <person name="Wiesinger-Mayr H."/>
        </authorList>
    </citation>
    <scope>NUCLEOTIDE SEQUENCE [LARGE SCALE GENOMIC DNA]</scope>
    <source>
        <strain evidence="1">IS43</strain>
    </source>
</reference>
<dbReference type="EMBL" id="CBWK010000420">
    <property type="protein sequence ID" value="CDL09965.1"/>
    <property type="molecule type" value="Genomic_DNA"/>
</dbReference>
<protein>
    <submittedName>
        <fullName evidence="1">Uncharacterized protein</fullName>
    </submittedName>
</protein>
<sequence>MGGGDRRWGSGQTLFFIQGGKVVAVGEAAQISHFGNGHLRFA</sequence>
<proteinExistence type="predicted"/>
<name>W1DMK7_KLEPN</name>
<dbReference type="Proteomes" id="UP000019183">
    <property type="component" value="Unassembled WGS sequence"/>
</dbReference>
<keyword evidence="2" id="KW-1185">Reference proteome</keyword>
<organism evidence="1 2">
    <name type="scientific">Klebsiella pneumoniae IS43</name>
    <dbReference type="NCBI Taxonomy" id="1432552"/>
    <lineage>
        <taxon>Bacteria</taxon>
        <taxon>Pseudomonadati</taxon>
        <taxon>Pseudomonadota</taxon>
        <taxon>Gammaproteobacteria</taxon>
        <taxon>Enterobacterales</taxon>
        <taxon>Enterobacteriaceae</taxon>
        <taxon>Klebsiella/Raoultella group</taxon>
        <taxon>Klebsiella</taxon>
        <taxon>Klebsiella pneumoniae complex</taxon>
    </lineage>
</organism>
<comment type="caution">
    <text evidence="1">The sequence shown here is derived from an EMBL/GenBank/DDBJ whole genome shotgun (WGS) entry which is preliminary data.</text>
</comment>
<evidence type="ECO:0000313" key="1">
    <source>
        <dbReference type="EMBL" id="CDL09965.1"/>
    </source>
</evidence>
<accession>W1DMK7</accession>
<dbReference type="AlphaFoldDB" id="W1DMK7"/>